<evidence type="ECO:0008006" key="3">
    <source>
        <dbReference type="Google" id="ProtNLM"/>
    </source>
</evidence>
<dbReference type="InterPro" id="IPR011990">
    <property type="entry name" value="TPR-like_helical_dom_sf"/>
</dbReference>
<name>A0A975C0N7_9CAUL</name>
<proteinExistence type="predicted"/>
<dbReference type="RefSeq" id="WP_207868635.1">
    <property type="nucleotide sequence ID" value="NZ_CP062222.1"/>
</dbReference>
<keyword evidence="2" id="KW-1185">Reference proteome</keyword>
<dbReference type="SUPFAM" id="SSF48452">
    <property type="entry name" value="TPR-like"/>
    <property type="match status" value="1"/>
</dbReference>
<evidence type="ECO:0000313" key="1">
    <source>
        <dbReference type="EMBL" id="QTC90214.1"/>
    </source>
</evidence>
<dbReference type="KEGG" id="bgoe:IFJ75_13095"/>
<reference evidence="1" key="1">
    <citation type="submission" date="2020-09" db="EMBL/GenBank/DDBJ databases">
        <title>Brevundimonas sp. LVF2 isolated from a puddle in Goettingen, Germany.</title>
        <authorList>
            <person name="Friedrich I."/>
            <person name="Klassen A."/>
            <person name="Hannes N."/>
            <person name="Schneider D."/>
            <person name="Hertel R."/>
            <person name="Daniel R."/>
        </authorList>
    </citation>
    <scope>NUCLEOTIDE SEQUENCE</scope>
    <source>
        <strain evidence="1">LVF2</strain>
    </source>
</reference>
<gene>
    <name evidence="1" type="ORF">IFJ75_13095</name>
</gene>
<protein>
    <recommendedName>
        <fullName evidence="3">Tetratricopeptide repeat protein</fullName>
    </recommendedName>
</protein>
<dbReference type="AlphaFoldDB" id="A0A975C0N7"/>
<dbReference type="Gene3D" id="1.25.40.10">
    <property type="entry name" value="Tetratricopeptide repeat domain"/>
    <property type="match status" value="1"/>
</dbReference>
<dbReference type="EMBL" id="CP062222">
    <property type="protein sequence ID" value="QTC90214.1"/>
    <property type="molecule type" value="Genomic_DNA"/>
</dbReference>
<dbReference type="Proteomes" id="UP000663918">
    <property type="component" value="Chromosome"/>
</dbReference>
<sequence length="507" mass="55279">MLSTLFAVAATLAGAPVESAPALPPPAALDASAGAAAQTASLDDLARKLGGELEVEDYEAAFATLTAIHAHPDFAAWPQQRRRGAILLLGLLNADFEHYETALPLLVQATSWNETPVEVWMTRIQVEARLHDRTAVTRSLTTVIQRFPAKLPDLSKDFLIQMAGASDVAPDPAFDLRLALYEAGWRNDEASFVWAKLIDDLMKRDRTAEAIPLVALVTSPNAQLQLHALKRYDALMAQAGATEFDVDAAYEQDFEKDRAAAEAATGDKALEKRHVYMWALLGRGRDAEVLAMADESLARPDNKSDPEIADARTWIMDTRGRALMNLGRYDEALAQQQSAATRTEYNEDNVSQQINLGWLYLRLGRDADALAAVKTIGRDQASPYGVMQAVQVRGCAAHGLGNRSVETTAYAYMAEHWKDAPGAWRDALACKGDVAAVAALMLEQLADPDQADEAVAEMHTWQRPARLTDFDRRIDAVRTEAMARPDVIAARDAVARAYTVPVVGGSF</sequence>
<organism evidence="1 2">
    <name type="scientific">Brevundimonas goettingensis</name>
    <dbReference type="NCBI Taxonomy" id="2774190"/>
    <lineage>
        <taxon>Bacteria</taxon>
        <taxon>Pseudomonadati</taxon>
        <taxon>Pseudomonadota</taxon>
        <taxon>Alphaproteobacteria</taxon>
        <taxon>Caulobacterales</taxon>
        <taxon>Caulobacteraceae</taxon>
        <taxon>Brevundimonas</taxon>
    </lineage>
</organism>
<evidence type="ECO:0000313" key="2">
    <source>
        <dbReference type="Proteomes" id="UP000663918"/>
    </source>
</evidence>
<accession>A0A975C0N7</accession>